<reference evidence="8" key="2">
    <citation type="journal article" date="2007" name="Science">
        <title>Draft genome sequence of the sexually transmitted pathogen Trichomonas vaginalis.</title>
        <authorList>
            <person name="Carlton J.M."/>
            <person name="Hirt R.P."/>
            <person name="Silva J.C."/>
            <person name="Delcher A.L."/>
            <person name="Schatz M."/>
            <person name="Zhao Q."/>
            <person name="Wortman J.R."/>
            <person name="Bidwell S.L."/>
            <person name="Alsmark U.C.M."/>
            <person name="Besteiro S."/>
            <person name="Sicheritz-Ponten T."/>
            <person name="Noel C.J."/>
            <person name="Dacks J.B."/>
            <person name="Foster P.G."/>
            <person name="Simillion C."/>
            <person name="Van de Peer Y."/>
            <person name="Miranda-Saavedra D."/>
            <person name="Barton G.J."/>
            <person name="Westrop G.D."/>
            <person name="Mueller S."/>
            <person name="Dessi D."/>
            <person name="Fiori P.L."/>
            <person name="Ren Q."/>
            <person name="Paulsen I."/>
            <person name="Zhang H."/>
            <person name="Bastida-Corcuera F.D."/>
            <person name="Simoes-Barbosa A."/>
            <person name="Brown M.T."/>
            <person name="Hayes R.D."/>
            <person name="Mukherjee M."/>
            <person name="Okumura C.Y."/>
            <person name="Schneider R."/>
            <person name="Smith A.J."/>
            <person name="Vanacova S."/>
            <person name="Villalvazo M."/>
            <person name="Haas B.J."/>
            <person name="Pertea M."/>
            <person name="Feldblyum T.V."/>
            <person name="Utterback T.R."/>
            <person name="Shu C.L."/>
            <person name="Osoegawa K."/>
            <person name="de Jong P.J."/>
            <person name="Hrdy I."/>
            <person name="Horvathova L."/>
            <person name="Zubacova Z."/>
            <person name="Dolezal P."/>
            <person name="Malik S.B."/>
            <person name="Logsdon J.M. Jr."/>
            <person name="Henze K."/>
            <person name="Gupta A."/>
            <person name="Wang C.C."/>
            <person name="Dunne R.L."/>
            <person name="Upcroft J.A."/>
            <person name="Upcroft P."/>
            <person name="White O."/>
            <person name="Salzberg S.L."/>
            <person name="Tang P."/>
            <person name="Chiu C.-H."/>
            <person name="Lee Y.-S."/>
            <person name="Embley T.M."/>
            <person name="Coombs G.H."/>
            <person name="Mottram J.C."/>
            <person name="Tachezy J."/>
            <person name="Fraser-Liggett C.M."/>
            <person name="Johnson P.J."/>
        </authorList>
    </citation>
    <scope>NUCLEOTIDE SEQUENCE [LARGE SCALE GENOMIC DNA]</scope>
    <source>
        <strain evidence="8">G3</strain>
    </source>
</reference>
<dbReference type="SUPFAM" id="SSF56112">
    <property type="entry name" value="Protein kinase-like (PK-like)"/>
    <property type="match status" value="1"/>
</dbReference>
<sequence length="333" mass="38554">MNQLPDEQQFSNEDINEEEEESGYEDLSADEEIPEVEKVSQAQELLKGNNYNIICNLSENDDSNCFYAINMDTHAKCAIKFMPKRRSISIRNKRQVSIFSTISHTNIIKISQYIQAAKYYIYVTPYYNLGDLYFALLEREMKFTIQQVAKMMWGLIDLLNYLHNRNIVHGNISLENIILESESKAILTGFSHASEQFIEVNDYKKTVFIAPEVEQNRILNFSTDIFALGTAFYFLLTKCNVNITSIDMDDDISQKLCPSARNLLSGMLKPNPAERFGMNQIIAHEFFIEFLPDGFRKSPLYFEVLNTTNYIMHLVDEGVKRTEEGPDDEYCYN</sequence>
<evidence type="ECO:0000256" key="3">
    <source>
        <dbReference type="ARBA" id="ARBA00022741"/>
    </source>
</evidence>
<evidence type="ECO:0000256" key="4">
    <source>
        <dbReference type="ARBA" id="ARBA00022777"/>
    </source>
</evidence>
<protein>
    <submittedName>
        <fullName evidence="8">AGC family protein kinase</fullName>
    </submittedName>
</protein>
<dbReference type="KEGG" id="tva:4757436"/>
<feature type="region of interest" description="Disordered" evidence="6">
    <location>
        <begin position="1"/>
        <end position="33"/>
    </location>
</feature>
<gene>
    <name evidence="8" type="ORF">TVAG_215260</name>
</gene>
<dbReference type="GO" id="GO:0005634">
    <property type="term" value="C:nucleus"/>
    <property type="evidence" value="ECO:0000318"/>
    <property type="project" value="GO_Central"/>
</dbReference>
<dbReference type="AlphaFoldDB" id="A2F656"/>
<dbReference type="PANTHER" id="PTHR24345">
    <property type="entry name" value="SERINE/THREONINE-PROTEIN KINASE PLK"/>
    <property type="match status" value="1"/>
</dbReference>
<keyword evidence="2" id="KW-0808">Transferase</keyword>
<dbReference type="Proteomes" id="UP000001542">
    <property type="component" value="Unassembled WGS sequence"/>
</dbReference>
<dbReference type="OrthoDB" id="4062651at2759"/>
<feature type="compositionally biased region" description="Acidic residues" evidence="6">
    <location>
        <begin position="14"/>
        <end position="33"/>
    </location>
</feature>
<dbReference type="RefSeq" id="XP_001312556.1">
    <property type="nucleotide sequence ID" value="XM_001312555.1"/>
</dbReference>
<dbReference type="InterPro" id="IPR000719">
    <property type="entry name" value="Prot_kinase_dom"/>
</dbReference>
<feature type="domain" description="Protein kinase" evidence="7">
    <location>
        <begin position="51"/>
        <end position="287"/>
    </location>
</feature>
<dbReference type="GO" id="GO:0004674">
    <property type="term" value="F:protein serine/threonine kinase activity"/>
    <property type="evidence" value="ECO:0007669"/>
    <property type="project" value="UniProtKB-KW"/>
</dbReference>
<keyword evidence="1" id="KW-0723">Serine/threonine-protein kinase</keyword>
<evidence type="ECO:0000256" key="6">
    <source>
        <dbReference type="SAM" id="MobiDB-lite"/>
    </source>
</evidence>
<dbReference type="Pfam" id="PF00069">
    <property type="entry name" value="Pkinase"/>
    <property type="match status" value="1"/>
</dbReference>
<evidence type="ECO:0000256" key="2">
    <source>
        <dbReference type="ARBA" id="ARBA00022679"/>
    </source>
</evidence>
<accession>A2F656</accession>
<reference evidence="8" key="1">
    <citation type="submission" date="2006-10" db="EMBL/GenBank/DDBJ databases">
        <authorList>
            <person name="Amadeo P."/>
            <person name="Zhao Q."/>
            <person name="Wortman J."/>
            <person name="Fraser-Liggett C."/>
            <person name="Carlton J."/>
        </authorList>
    </citation>
    <scope>NUCLEOTIDE SEQUENCE</scope>
    <source>
        <strain evidence="8">G3</strain>
    </source>
</reference>
<dbReference type="InParanoid" id="A2F656"/>
<dbReference type="eggNOG" id="KOG0583">
    <property type="taxonomic scope" value="Eukaryota"/>
</dbReference>
<dbReference type="SMR" id="A2F656"/>
<evidence type="ECO:0000256" key="1">
    <source>
        <dbReference type="ARBA" id="ARBA00022527"/>
    </source>
</evidence>
<evidence type="ECO:0000256" key="5">
    <source>
        <dbReference type="ARBA" id="ARBA00022840"/>
    </source>
</evidence>
<keyword evidence="9" id="KW-1185">Reference proteome</keyword>
<dbReference type="GO" id="GO:0005524">
    <property type="term" value="F:ATP binding"/>
    <property type="evidence" value="ECO:0007669"/>
    <property type="project" value="UniProtKB-KW"/>
</dbReference>
<keyword evidence="3" id="KW-0547">Nucleotide-binding</keyword>
<organism evidence="8 9">
    <name type="scientific">Trichomonas vaginalis (strain ATCC PRA-98 / G3)</name>
    <dbReference type="NCBI Taxonomy" id="412133"/>
    <lineage>
        <taxon>Eukaryota</taxon>
        <taxon>Metamonada</taxon>
        <taxon>Parabasalia</taxon>
        <taxon>Trichomonadida</taxon>
        <taxon>Trichomonadidae</taxon>
        <taxon>Trichomonas</taxon>
    </lineage>
</organism>
<dbReference type="Gene3D" id="1.10.510.10">
    <property type="entry name" value="Transferase(Phosphotransferase) domain 1"/>
    <property type="match status" value="1"/>
</dbReference>
<dbReference type="InterPro" id="IPR011009">
    <property type="entry name" value="Kinase-like_dom_sf"/>
</dbReference>
<dbReference type="PANTHER" id="PTHR24345:SF0">
    <property type="entry name" value="CELL CYCLE SERINE_THREONINE-PROTEIN KINASE CDC5_MSD2"/>
    <property type="match status" value="1"/>
</dbReference>
<name>A2F656_TRIV3</name>
<feature type="compositionally biased region" description="Polar residues" evidence="6">
    <location>
        <begin position="1"/>
        <end position="13"/>
    </location>
</feature>
<dbReference type="STRING" id="5722.A2F656"/>
<evidence type="ECO:0000313" key="8">
    <source>
        <dbReference type="EMBL" id="EAX99626.1"/>
    </source>
</evidence>
<dbReference type="PROSITE" id="PS50011">
    <property type="entry name" value="PROTEIN_KINASE_DOM"/>
    <property type="match status" value="1"/>
</dbReference>
<evidence type="ECO:0000313" key="9">
    <source>
        <dbReference type="Proteomes" id="UP000001542"/>
    </source>
</evidence>
<dbReference type="VEuPathDB" id="TrichDB:TVAG_215260"/>
<proteinExistence type="predicted"/>
<dbReference type="EMBL" id="DS113631">
    <property type="protein sequence ID" value="EAX99626.1"/>
    <property type="molecule type" value="Genomic_DNA"/>
</dbReference>
<dbReference type="VEuPathDB" id="TrichDB:TVAGG3_0363990"/>
<evidence type="ECO:0000259" key="7">
    <source>
        <dbReference type="PROSITE" id="PS50011"/>
    </source>
</evidence>
<dbReference type="CDD" id="cd00180">
    <property type="entry name" value="PKc"/>
    <property type="match status" value="1"/>
</dbReference>
<keyword evidence="5" id="KW-0067">ATP-binding</keyword>
<keyword evidence="4 8" id="KW-0418">Kinase</keyword>